<sequence>MKHLQQFFRVIACLVVGLVFLGWTQTTDGHAATLSNGLYQVPMKIIKADSSATSDANQFFGKTAVVRVNHAQVTVLITSNGAKYIKKMIVADQAVTLVKTVDQQALYQFNLTAQTSPLTTAFSLTTPMGAMKEQARLTLNWAQAKSVSASVATTDLIAQAETFAKANASSQRASVTVPKTTKAKTATSTAKKTTAATEYWRYQVLQGSKMTKSEANQYYTDVATVTPKSTGYQVTLHVKYAKSLKLGARAVVPKRINGAQPQNVTYGQSGRNYTMSYTFSVAKRSALTQKLIPGRIHVTVPAMNISQTFPIRFRFARSGAADQAAAATVAALPHTTVTAASASASPTATSTATKSHQATLPPTGEASNNWAVLGLVGLALGGFIWRGGRAHV</sequence>
<feature type="compositionally biased region" description="Polar residues" evidence="3">
    <location>
        <begin position="354"/>
        <end position="363"/>
    </location>
</feature>
<evidence type="ECO:0000313" key="6">
    <source>
        <dbReference type="Proteomes" id="UP001597189"/>
    </source>
</evidence>
<feature type="domain" description="NEAT" evidence="4">
    <location>
        <begin position="34"/>
        <end position="157"/>
    </location>
</feature>
<comment type="caution">
    <text evidence="5">The sequence shown here is derived from an EMBL/GenBank/DDBJ whole genome shotgun (WGS) entry which is preliminary data.</text>
</comment>
<dbReference type="Proteomes" id="UP001597189">
    <property type="component" value="Unassembled WGS sequence"/>
</dbReference>
<comment type="subcellular location">
    <subcellularLocation>
        <location evidence="1">Cell envelope</location>
    </subcellularLocation>
</comment>
<dbReference type="Pfam" id="PF05031">
    <property type="entry name" value="NEAT"/>
    <property type="match status" value="1"/>
</dbReference>
<keyword evidence="2" id="KW-0732">Signal</keyword>
<evidence type="ECO:0000259" key="4">
    <source>
        <dbReference type="PROSITE" id="PS50978"/>
    </source>
</evidence>
<dbReference type="InterPro" id="IPR037250">
    <property type="entry name" value="NEAT_dom_sf"/>
</dbReference>
<gene>
    <name evidence="5" type="ORF">ACFQ44_06845</name>
</gene>
<evidence type="ECO:0000256" key="3">
    <source>
        <dbReference type="SAM" id="MobiDB-lite"/>
    </source>
</evidence>
<protein>
    <submittedName>
        <fullName evidence="5">NEAT domain-containing protein</fullName>
    </submittedName>
</protein>
<name>A0ABW4D5Z6_9LACO</name>
<feature type="region of interest" description="Disordered" evidence="3">
    <location>
        <begin position="342"/>
        <end position="363"/>
    </location>
</feature>
<reference evidence="6" key="1">
    <citation type="journal article" date="2019" name="Int. J. Syst. Evol. Microbiol.">
        <title>The Global Catalogue of Microorganisms (GCM) 10K type strain sequencing project: providing services to taxonomists for standard genome sequencing and annotation.</title>
        <authorList>
            <consortium name="The Broad Institute Genomics Platform"/>
            <consortium name="The Broad Institute Genome Sequencing Center for Infectious Disease"/>
            <person name="Wu L."/>
            <person name="Ma J."/>
        </authorList>
    </citation>
    <scope>NUCLEOTIDE SEQUENCE [LARGE SCALE GENOMIC DNA]</scope>
    <source>
        <strain evidence="6">CCM 8979</strain>
    </source>
</reference>
<accession>A0ABW4D5Z6</accession>
<evidence type="ECO:0000256" key="2">
    <source>
        <dbReference type="ARBA" id="ARBA00022729"/>
    </source>
</evidence>
<dbReference type="Gene3D" id="2.60.40.1850">
    <property type="match status" value="2"/>
</dbReference>
<dbReference type="EMBL" id="JBHTOD010000004">
    <property type="protein sequence ID" value="MFD1455402.1"/>
    <property type="molecule type" value="Genomic_DNA"/>
</dbReference>
<dbReference type="CDD" id="cd06920">
    <property type="entry name" value="NEAT"/>
    <property type="match status" value="2"/>
</dbReference>
<dbReference type="RefSeq" id="WP_203644853.1">
    <property type="nucleotide sequence ID" value="NZ_BOLN01000004.1"/>
</dbReference>
<feature type="compositionally biased region" description="Low complexity" evidence="3">
    <location>
        <begin position="342"/>
        <end position="353"/>
    </location>
</feature>
<evidence type="ECO:0000313" key="5">
    <source>
        <dbReference type="EMBL" id="MFD1455402.1"/>
    </source>
</evidence>
<dbReference type="SUPFAM" id="SSF158911">
    <property type="entry name" value="NEAT domain-like"/>
    <property type="match status" value="2"/>
</dbReference>
<proteinExistence type="predicted"/>
<keyword evidence="6" id="KW-1185">Reference proteome</keyword>
<dbReference type="InterPro" id="IPR006635">
    <property type="entry name" value="NEAT_dom"/>
</dbReference>
<organism evidence="5 6">
    <name type="scientific">Levilactobacillus lanxiensis</name>
    <dbReference type="NCBI Taxonomy" id="2799568"/>
    <lineage>
        <taxon>Bacteria</taxon>
        <taxon>Bacillati</taxon>
        <taxon>Bacillota</taxon>
        <taxon>Bacilli</taxon>
        <taxon>Lactobacillales</taxon>
        <taxon>Lactobacillaceae</taxon>
        <taxon>Levilactobacillus</taxon>
    </lineage>
</organism>
<dbReference type="PROSITE" id="PS50978">
    <property type="entry name" value="NEAT"/>
    <property type="match status" value="1"/>
</dbReference>
<evidence type="ECO:0000256" key="1">
    <source>
        <dbReference type="ARBA" id="ARBA00004196"/>
    </source>
</evidence>